<protein>
    <submittedName>
        <fullName evidence="2">Transglutaminase family protein</fullName>
    </submittedName>
</protein>
<gene>
    <name evidence="2" type="ORF">Q4521_01855</name>
</gene>
<dbReference type="Pfam" id="PF08379">
    <property type="entry name" value="Bact_transglu_N"/>
    <property type="match status" value="1"/>
</dbReference>
<dbReference type="SMART" id="SM00460">
    <property type="entry name" value="TGc"/>
    <property type="match status" value="1"/>
</dbReference>
<dbReference type="PANTHER" id="PTHR33490">
    <property type="entry name" value="BLR5614 PROTEIN-RELATED"/>
    <property type="match status" value="1"/>
</dbReference>
<sequence>MKRYKIIHQTQYDFSASVQLLPHTLRLRPREGHDQRIESSSLDISPNASLRWHRDVESNSVCIASFNSKVKQLNIQSDIIIQKYDLSPHDFLLENYAVEYPFNYSVEDKILLAPYMEQIQYIDQPMVNNWVRMFWPQGNTIQTFDLLLKLNQNIYQSIVYCKREEEGVQSADTTLQNKSGSCRDSANLFMSAARKLGFATRFVSGYIYSNTDIAQAGSTHAWAEVFLPGAGWKGFDPTMGSIAGPEHIAVAVSRRPEAVPPISGTFFGPPGTNMTVNVWVTDAITPTGAPM</sequence>
<dbReference type="AlphaFoldDB" id="A0AAW7X1K5"/>
<dbReference type="EMBL" id="JAUOPB010000001">
    <property type="protein sequence ID" value="MDO6421209.1"/>
    <property type="molecule type" value="Genomic_DNA"/>
</dbReference>
<reference evidence="2" key="1">
    <citation type="submission" date="2023-07" db="EMBL/GenBank/DDBJ databases">
        <title>Genome content predicts the carbon catabolic preferences of heterotrophic bacteria.</title>
        <authorList>
            <person name="Gralka M."/>
        </authorList>
    </citation>
    <scope>NUCLEOTIDE SEQUENCE</scope>
    <source>
        <strain evidence="2">I3M17_2</strain>
    </source>
</reference>
<evidence type="ECO:0000259" key="1">
    <source>
        <dbReference type="SMART" id="SM00460"/>
    </source>
</evidence>
<dbReference type="Pfam" id="PF01841">
    <property type="entry name" value="Transglut_core"/>
    <property type="match status" value="1"/>
</dbReference>
<accession>A0AAW7X1K5</accession>
<feature type="domain" description="Transglutaminase-like" evidence="1">
    <location>
        <begin position="174"/>
        <end position="239"/>
    </location>
</feature>
<dbReference type="Proteomes" id="UP001169760">
    <property type="component" value="Unassembled WGS sequence"/>
</dbReference>
<proteinExistence type="predicted"/>
<evidence type="ECO:0000313" key="2">
    <source>
        <dbReference type="EMBL" id="MDO6421209.1"/>
    </source>
</evidence>
<name>A0AAW7X1K5_9GAMM</name>
<comment type="caution">
    <text evidence="2">The sequence shown here is derived from an EMBL/GenBank/DDBJ whole genome shotgun (WGS) entry which is preliminary data.</text>
</comment>
<dbReference type="PANTHER" id="PTHR33490:SF1">
    <property type="entry name" value="SLL1233 PROTEIN"/>
    <property type="match status" value="1"/>
</dbReference>
<dbReference type="InterPro" id="IPR002931">
    <property type="entry name" value="Transglutaminase-like"/>
</dbReference>
<evidence type="ECO:0000313" key="3">
    <source>
        <dbReference type="Proteomes" id="UP001169760"/>
    </source>
</evidence>
<dbReference type="RefSeq" id="WP_216064065.1">
    <property type="nucleotide sequence ID" value="NZ_CP123764.1"/>
</dbReference>
<organism evidence="2 3">
    <name type="scientific">Saccharophagus degradans</name>
    <dbReference type="NCBI Taxonomy" id="86304"/>
    <lineage>
        <taxon>Bacteria</taxon>
        <taxon>Pseudomonadati</taxon>
        <taxon>Pseudomonadota</taxon>
        <taxon>Gammaproteobacteria</taxon>
        <taxon>Cellvibrionales</taxon>
        <taxon>Cellvibrionaceae</taxon>
        <taxon>Saccharophagus</taxon>
    </lineage>
</organism>
<dbReference type="InterPro" id="IPR013589">
    <property type="entry name" value="Bac_transglu_N"/>
</dbReference>